<proteinExistence type="predicted"/>
<dbReference type="PROSITE" id="PS50932">
    <property type="entry name" value="HTH_LACI_2"/>
    <property type="match status" value="1"/>
</dbReference>
<gene>
    <name evidence="5" type="ORF">DPM12_04145</name>
</gene>
<keyword evidence="2" id="KW-0238">DNA-binding</keyword>
<evidence type="ECO:0000313" key="6">
    <source>
        <dbReference type="Proteomes" id="UP000250462"/>
    </source>
</evidence>
<dbReference type="InterPro" id="IPR010982">
    <property type="entry name" value="Lambda_DNA-bd_dom_sf"/>
</dbReference>
<dbReference type="EMBL" id="QMIG01000002">
    <property type="protein sequence ID" value="RAW18192.1"/>
    <property type="molecule type" value="Genomic_DNA"/>
</dbReference>
<evidence type="ECO:0000256" key="1">
    <source>
        <dbReference type="ARBA" id="ARBA00023015"/>
    </source>
</evidence>
<organism evidence="5 6">
    <name type="scientific">Phytoactinopolyspora halophila</name>
    <dbReference type="NCBI Taxonomy" id="1981511"/>
    <lineage>
        <taxon>Bacteria</taxon>
        <taxon>Bacillati</taxon>
        <taxon>Actinomycetota</taxon>
        <taxon>Actinomycetes</taxon>
        <taxon>Jiangellales</taxon>
        <taxon>Jiangellaceae</taxon>
        <taxon>Phytoactinopolyspora</taxon>
    </lineage>
</organism>
<dbReference type="AlphaFoldDB" id="A0A329R3W7"/>
<dbReference type="Pfam" id="PF13377">
    <property type="entry name" value="Peripla_BP_3"/>
    <property type="match status" value="1"/>
</dbReference>
<evidence type="ECO:0000259" key="4">
    <source>
        <dbReference type="PROSITE" id="PS50932"/>
    </source>
</evidence>
<evidence type="ECO:0000256" key="3">
    <source>
        <dbReference type="ARBA" id="ARBA00023163"/>
    </source>
</evidence>
<dbReference type="OrthoDB" id="37081at2"/>
<comment type="caution">
    <text evidence="5">The sequence shown here is derived from an EMBL/GenBank/DDBJ whole genome shotgun (WGS) entry which is preliminary data.</text>
</comment>
<name>A0A329R3W7_9ACTN</name>
<dbReference type="Proteomes" id="UP000250462">
    <property type="component" value="Unassembled WGS sequence"/>
</dbReference>
<dbReference type="Gene3D" id="1.10.260.40">
    <property type="entry name" value="lambda repressor-like DNA-binding domains"/>
    <property type="match status" value="1"/>
</dbReference>
<dbReference type="Pfam" id="PF00356">
    <property type="entry name" value="LacI"/>
    <property type="match status" value="1"/>
</dbReference>
<keyword evidence="6" id="KW-1185">Reference proteome</keyword>
<feature type="domain" description="HTH lacI-type" evidence="4">
    <location>
        <begin position="1"/>
        <end position="53"/>
    </location>
</feature>
<reference evidence="5 6" key="1">
    <citation type="submission" date="2018-06" db="EMBL/GenBank/DDBJ databases">
        <title>Phytoactinopolyspora halophila sp. nov., a novel halophilic actinomycete isolated from a saline soil in China.</title>
        <authorList>
            <person name="Tang S.-K."/>
        </authorList>
    </citation>
    <scope>NUCLEOTIDE SEQUENCE [LARGE SCALE GENOMIC DNA]</scope>
    <source>
        <strain evidence="5 6">YIM 96934</strain>
    </source>
</reference>
<accession>A0A329R3W7</accession>
<keyword evidence="3" id="KW-0804">Transcription</keyword>
<dbReference type="PANTHER" id="PTHR30146:SF109">
    <property type="entry name" value="HTH-TYPE TRANSCRIPTIONAL REGULATOR GALS"/>
    <property type="match status" value="1"/>
</dbReference>
<dbReference type="GO" id="GO:0000976">
    <property type="term" value="F:transcription cis-regulatory region binding"/>
    <property type="evidence" value="ECO:0007669"/>
    <property type="project" value="TreeGrafter"/>
</dbReference>
<sequence length="333" mass="36071">MRQVAEYAGVSVGTVSNVLNRPDLVAPSTRERVQAAIKELNFVRNDSARQLRAGRSRTLGLVVLDISNPFFTDVARGVEEIANHNGLAVIVCNSDDDTEKESSHLDLLNEMRVQGVLINPIEGSDKKIEMLREHGTPVVLFDRQAASEGECSVAVNDLLGGRQALTHLIDTGHQRVLFLSGPFHLRQVQERHEGAVAAVEASSTPLDLDVMTTPTPNVTTGRSAGDRIAAMPPSTRPTAVFCANDLLALGLLQALTHAGLQVPHDIAIVGYDDIDFAAAAAVPLSSVRQPRQQLGRTGAELLLDETTNPDHEHQQVTFEPELIVRRSSDLQRS</sequence>
<dbReference type="InterPro" id="IPR028082">
    <property type="entry name" value="Peripla_BP_I"/>
</dbReference>
<evidence type="ECO:0000256" key="2">
    <source>
        <dbReference type="ARBA" id="ARBA00023125"/>
    </source>
</evidence>
<dbReference type="InterPro" id="IPR046335">
    <property type="entry name" value="LacI/GalR-like_sensor"/>
</dbReference>
<dbReference type="SUPFAM" id="SSF53822">
    <property type="entry name" value="Periplasmic binding protein-like I"/>
    <property type="match status" value="1"/>
</dbReference>
<dbReference type="CDD" id="cd01392">
    <property type="entry name" value="HTH_LacI"/>
    <property type="match status" value="1"/>
</dbReference>
<dbReference type="SUPFAM" id="SSF47413">
    <property type="entry name" value="lambda repressor-like DNA-binding domains"/>
    <property type="match status" value="1"/>
</dbReference>
<keyword evidence="1" id="KW-0805">Transcription regulation</keyword>
<dbReference type="SMART" id="SM00354">
    <property type="entry name" value="HTH_LACI"/>
    <property type="match status" value="1"/>
</dbReference>
<dbReference type="InterPro" id="IPR000843">
    <property type="entry name" value="HTH_LacI"/>
</dbReference>
<dbReference type="PANTHER" id="PTHR30146">
    <property type="entry name" value="LACI-RELATED TRANSCRIPTIONAL REPRESSOR"/>
    <property type="match status" value="1"/>
</dbReference>
<evidence type="ECO:0000313" key="5">
    <source>
        <dbReference type="EMBL" id="RAW18192.1"/>
    </source>
</evidence>
<protein>
    <submittedName>
        <fullName evidence="5">LacI family transcriptional regulator</fullName>
    </submittedName>
</protein>
<dbReference type="GO" id="GO:0003700">
    <property type="term" value="F:DNA-binding transcription factor activity"/>
    <property type="evidence" value="ECO:0007669"/>
    <property type="project" value="TreeGrafter"/>
</dbReference>
<dbReference type="Gene3D" id="3.40.50.2300">
    <property type="match status" value="2"/>
</dbReference>
<dbReference type="CDD" id="cd06293">
    <property type="entry name" value="PBP1_LacI-like"/>
    <property type="match status" value="1"/>
</dbReference>